<feature type="transmembrane region" description="Helical" evidence="7">
    <location>
        <begin position="256"/>
        <end position="277"/>
    </location>
</feature>
<sequence>MRRTLRFLAGVLVGGGALAGYLAFVGVGSVSARLSAVAPGLLAAVAVLVVAEAVVDGLGFWASVRPLGDGISGGKSVQFAVAGDFFDTLSPAGPVSSEPIVATFVETATGTTYSEALAVRSVAKYVKSGAQLVVSTLAALVVVLGSPAPRYFLTTLGGAVVGLAAVGALVVRFRHPVSGGLAVVLGPVVRWVSSLYRETPHDRSVVDRALERFWSRIVRFRDAPGLLALIAVGGVAEQLLTATALWVALVGVGAEVGVLAVVPLVVVVPLPQVASVVPIPGSLGAYDVLLGGAIGLVTAVSPATAAAGVLVVRTATLLFSVVIGGVAVAFLRGWRLR</sequence>
<protein>
    <submittedName>
        <fullName evidence="8">Flippase-like domain-containing protein</fullName>
    </submittedName>
</protein>
<evidence type="ECO:0000313" key="9">
    <source>
        <dbReference type="Proteomes" id="UP000509346"/>
    </source>
</evidence>
<dbReference type="EMBL" id="CP058909">
    <property type="protein sequence ID" value="QLH84188.1"/>
    <property type="molecule type" value="Genomic_DNA"/>
</dbReference>
<dbReference type="InterPro" id="IPR022791">
    <property type="entry name" value="L-PG_synthase/AglD"/>
</dbReference>
<evidence type="ECO:0000256" key="4">
    <source>
        <dbReference type="ARBA" id="ARBA00022692"/>
    </source>
</evidence>
<feature type="transmembrane region" description="Helical" evidence="7">
    <location>
        <begin position="7"/>
        <end position="30"/>
    </location>
</feature>
<name>A0A7D5T7J7_9EURY</name>
<feature type="transmembrane region" description="Helical" evidence="7">
    <location>
        <begin position="317"/>
        <end position="334"/>
    </location>
</feature>
<evidence type="ECO:0000256" key="5">
    <source>
        <dbReference type="ARBA" id="ARBA00022989"/>
    </source>
</evidence>
<dbReference type="GeneID" id="56085372"/>
<keyword evidence="4 7" id="KW-0812">Transmembrane</keyword>
<feature type="transmembrane region" description="Helical" evidence="7">
    <location>
        <begin position="289"/>
        <end position="311"/>
    </location>
</feature>
<comment type="subcellular location">
    <subcellularLocation>
        <location evidence="1">Cell membrane</location>
        <topology evidence="1">Multi-pass membrane protein</topology>
    </subcellularLocation>
</comment>
<feature type="transmembrane region" description="Helical" evidence="7">
    <location>
        <begin position="36"/>
        <end position="55"/>
    </location>
</feature>
<dbReference type="Proteomes" id="UP000509346">
    <property type="component" value="Chromosome"/>
</dbReference>
<evidence type="ECO:0000256" key="2">
    <source>
        <dbReference type="ARBA" id="ARBA00011061"/>
    </source>
</evidence>
<dbReference type="GO" id="GO:0005886">
    <property type="term" value="C:plasma membrane"/>
    <property type="evidence" value="ECO:0007669"/>
    <property type="project" value="UniProtKB-SubCell"/>
</dbReference>
<dbReference type="RefSeq" id="WP_179919283.1">
    <property type="nucleotide sequence ID" value="NZ_CP058909.1"/>
</dbReference>
<evidence type="ECO:0000256" key="6">
    <source>
        <dbReference type="ARBA" id="ARBA00023136"/>
    </source>
</evidence>
<gene>
    <name evidence="8" type="ORF">HZS54_22245</name>
</gene>
<feature type="transmembrane region" description="Helical" evidence="7">
    <location>
        <begin position="125"/>
        <end position="145"/>
    </location>
</feature>
<evidence type="ECO:0000256" key="3">
    <source>
        <dbReference type="ARBA" id="ARBA00022475"/>
    </source>
</evidence>
<comment type="similarity">
    <text evidence="2">Belongs to the UPF0104 family.</text>
</comment>
<evidence type="ECO:0000256" key="7">
    <source>
        <dbReference type="SAM" id="Phobius"/>
    </source>
</evidence>
<dbReference type="PANTHER" id="PTHR39087:SF2">
    <property type="entry name" value="UPF0104 MEMBRANE PROTEIN MJ1595"/>
    <property type="match status" value="1"/>
</dbReference>
<dbReference type="AlphaFoldDB" id="A0A7D5T7J7"/>
<keyword evidence="5 7" id="KW-1133">Transmembrane helix</keyword>
<evidence type="ECO:0000256" key="1">
    <source>
        <dbReference type="ARBA" id="ARBA00004651"/>
    </source>
</evidence>
<accession>A0A7D5T7J7</accession>
<dbReference type="PANTHER" id="PTHR39087">
    <property type="entry name" value="UPF0104 MEMBRANE PROTEIN MJ1595"/>
    <property type="match status" value="1"/>
</dbReference>
<dbReference type="OrthoDB" id="293208at2157"/>
<dbReference type="KEGG" id="hpel:HZS54_22245"/>
<keyword evidence="9" id="KW-1185">Reference proteome</keyword>
<keyword evidence="6 7" id="KW-0472">Membrane</keyword>
<proteinExistence type="inferred from homology"/>
<organism evidence="8 9">
    <name type="scientific">Halosimplex pelagicum</name>
    <dbReference type="NCBI Taxonomy" id="869886"/>
    <lineage>
        <taxon>Archaea</taxon>
        <taxon>Methanobacteriati</taxon>
        <taxon>Methanobacteriota</taxon>
        <taxon>Stenosarchaea group</taxon>
        <taxon>Halobacteria</taxon>
        <taxon>Halobacteriales</taxon>
        <taxon>Haloarculaceae</taxon>
        <taxon>Halosimplex</taxon>
    </lineage>
</organism>
<dbReference type="Pfam" id="PF03706">
    <property type="entry name" value="LPG_synthase_TM"/>
    <property type="match status" value="1"/>
</dbReference>
<keyword evidence="3" id="KW-1003">Cell membrane</keyword>
<evidence type="ECO:0000313" key="8">
    <source>
        <dbReference type="EMBL" id="QLH84188.1"/>
    </source>
</evidence>
<reference evidence="8 9" key="1">
    <citation type="submission" date="2020-07" db="EMBL/GenBank/DDBJ databases">
        <title>Halosimplex litoreum sp. nov. and Halosimplex rubrum sp. nov., isolated from different salt environments.</title>
        <authorList>
            <person name="Cui H."/>
        </authorList>
    </citation>
    <scope>NUCLEOTIDE SEQUENCE [LARGE SCALE GENOMIC DNA]</scope>
    <source>
        <strain evidence="8 9">R2</strain>
    </source>
</reference>
<feature type="transmembrane region" description="Helical" evidence="7">
    <location>
        <begin position="151"/>
        <end position="171"/>
    </location>
</feature>